<dbReference type="AlphaFoldDB" id="A0A7C4KHH5"/>
<name>A0A7C4KHH5_9CHLR</name>
<accession>A0A7C4KHH5</accession>
<reference evidence="1" key="1">
    <citation type="journal article" date="2020" name="mSystems">
        <title>Genome- and Community-Level Interaction Insights into Carbon Utilization and Element Cycling Functions of Hydrothermarchaeota in Hydrothermal Sediment.</title>
        <authorList>
            <person name="Zhou Z."/>
            <person name="Liu Y."/>
            <person name="Xu W."/>
            <person name="Pan J."/>
            <person name="Luo Z.H."/>
            <person name="Li M."/>
        </authorList>
    </citation>
    <scope>NUCLEOTIDE SEQUENCE [LARGE SCALE GENOMIC DNA]</scope>
    <source>
        <strain evidence="1">SpSt-573</strain>
    </source>
</reference>
<gene>
    <name evidence="1" type="ORF">ENT37_08530</name>
</gene>
<sequence>MDEETRNQINLELTRGWEAHEQGLEGRARVHARRAAGIAARIFLHNRGSDFTRNAYDALRQIVASPAVSARARQAAQALTLRVDVTFQLPVHLNLLEEAQYLIDELLPKY</sequence>
<organism evidence="1">
    <name type="scientific">Anaerolinea thermolimosa</name>
    <dbReference type="NCBI Taxonomy" id="229919"/>
    <lineage>
        <taxon>Bacteria</taxon>
        <taxon>Bacillati</taxon>
        <taxon>Chloroflexota</taxon>
        <taxon>Anaerolineae</taxon>
        <taxon>Anaerolineales</taxon>
        <taxon>Anaerolineaceae</taxon>
        <taxon>Anaerolinea</taxon>
    </lineage>
</organism>
<proteinExistence type="predicted"/>
<protein>
    <submittedName>
        <fullName evidence="1">Uncharacterized protein</fullName>
    </submittedName>
</protein>
<evidence type="ECO:0000313" key="1">
    <source>
        <dbReference type="EMBL" id="HGS21902.1"/>
    </source>
</evidence>
<comment type="caution">
    <text evidence="1">The sequence shown here is derived from an EMBL/GenBank/DDBJ whole genome shotgun (WGS) entry which is preliminary data.</text>
</comment>
<dbReference type="EMBL" id="DSYK01000423">
    <property type="protein sequence ID" value="HGS21902.1"/>
    <property type="molecule type" value="Genomic_DNA"/>
</dbReference>